<dbReference type="GO" id="GO:1990281">
    <property type="term" value="C:efflux pump complex"/>
    <property type="evidence" value="ECO:0007669"/>
    <property type="project" value="TreeGrafter"/>
</dbReference>
<evidence type="ECO:0000256" key="3">
    <source>
        <dbReference type="ARBA" id="ARBA00022692"/>
    </source>
</evidence>
<dbReference type="InterPro" id="IPR051906">
    <property type="entry name" value="TolC-like"/>
</dbReference>
<keyword evidence="6" id="KW-0175">Coiled coil</keyword>
<keyword evidence="2" id="KW-1134">Transmembrane beta strand</keyword>
<comment type="subcellular location">
    <subcellularLocation>
        <location evidence="1">Cell outer membrane</location>
    </subcellularLocation>
</comment>
<keyword evidence="4" id="KW-0472">Membrane</keyword>
<dbReference type="Gene3D" id="1.20.1600.10">
    <property type="entry name" value="Outer membrane efflux proteins (OEP)"/>
    <property type="match status" value="1"/>
</dbReference>
<dbReference type="PANTHER" id="PTHR30026:SF20">
    <property type="entry name" value="OUTER MEMBRANE PROTEIN TOLC"/>
    <property type="match status" value="1"/>
</dbReference>
<dbReference type="OrthoDB" id="5343762at2"/>
<comment type="caution">
    <text evidence="7">The sequence shown here is derived from an EMBL/GenBank/DDBJ whole genome shotgun (WGS) entry which is preliminary data.</text>
</comment>
<evidence type="ECO:0000256" key="5">
    <source>
        <dbReference type="ARBA" id="ARBA00023237"/>
    </source>
</evidence>
<evidence type="ECO:0000313" key="8">
    <source>
        <dbReference type="Proteomes" id="UP000308901"/>
    </source>
</evidence>
<dbReference type="GO" id="GO:0009279">
    <property type="term" value="C:cell outer membrane"/>
    <property type="evidence" value="ECO:0007669"/>
    <property type="project" value="UniProtKB-SubCell"/>
</dbReference>
<dbReference type="EMBL" id="VANU01000007">
    <property type="protein sequence ID" value="TLP35863.1"/>
    <property type="molecule type" value="Genomic_DNA"/>
</dbReference>
<protein>
    <submittedName>
        <fullName evidence="7">TolC family protein</fullName>
    </submittedName>
</protein>
<keyword evidence="5" id="KW-0998">Cell outer membrane</keyword>
<proteinExistence type="predicted"/>
<feature type="coiled-coil region" evidence="6">
    <location>
        <begin position="292"/>
        <end position="326"/>
    </location>
</feature>
<dbReference type="AlphaFoldDB" id="A0A5R8XYC5"/>
<keyword evidence="3" id="KW-0812">Transmembrane</keyword>
<dbReference type="GO" id="GO:0015288">
    <property type="term" value="F:porin activity"/>
    <property type="evidence" value="ECO:0007669"/>
    <property type="project" value="TreeGrafter"/>
</dbReference>
<evidence type="ECO:0000256" key="1">
    <source>
        <dbReference type="ARBA" id="ARBA00004442"/>
    </source>
</evidence>
<evidence type="ECO:0000256" key="6">
    <source>
        <dbReference type="SAM" id="Coils"/>
    </source>
</evidence>
<dbReference type="SUPFAM" id="SSF56954">
    <property type="entry name" value="Outer membrane efflux proteins (OEP)"/>
    <property type="match status" value="1"/>
</dbReference>
<dbReference type="RefSeq" id="WP_138153709.1">
    <property type="nucleotide sequence ID" value="NZ_VANU01000007.1"/>
</dbReference>
<sequence>MNNKILITSLVFCSSLTANEEINLFSPTQKSIIETKEKIINEDKKLNQKSWLSDINISSNISEDNNGNTSKSMSLSYEQDIFKFGGIFETIDLAKIQEQYDLLDLKITFSEYLNNIYSNTLNAKITDLSIEKQKLTILNKEIDLAILKSEYSAGEVGISDLNDTIMEKNTLEEELINLFKSKKQYLLSLKQYTNKDYQNIDIPNLKIKKLDDFIKNSKDVNLSVYSEEIAKSTYKIKKTDYMPTISFSSSYNKNYENTEDETYNYGVNLTIPISFSTLNDIEKSKLEYLLSKNEKEQKIIDESMEYEKLIQNIETYENLKNIANKDIILYEELLQTVKDEYNAGYKAIEDVEVLSNTKKMRELDLKINDLNIQLELITMYY</sequence>
<evidence type="ECO:0000313" key="7">
    <source>
        <dbReference type="EMBL" id="TLP35863.1"/>
    </source>
</evidence>
<gene>
    <name evidence="7" type="ORF">FDK22_14520</name>
</gene>
<dbReference type="GO" id="GO:0015562">
    <property type="term" value="F:efflux transmembrane transporter activity"/>
    <property type="evidence" value="ECO:0007669"/>
    <property type="project" value="InterPro"/>
</dbReference>
<accession>A0A5R8XYC5</accession>
<dbReference type="Proteomes" id="UP000308901">
    <property type="component" value="Unassembled WGS sequence"/>
</dbReference>
<keyword evidence="8" id="KW-1185">Reference proteome</keyword>
<evidence type="ECO:0000256" key="4">
    <source>
        <dbReference type="ARBA" id="ARBA00023136"/>
    </source>
</evidence>
<reference evidence="7 8" key="1">
    <citation type="submission" date="2019-05" db="EMBL/GenBank/DDBJ databases">
        <title>Arcobacter sp. nov., isolated from sea sediment.</title>
        <authorList>
            <person name="Kim W."/>
        </authorList>
    </citation>
    <scope>NUCLEOTIDE SEQUENCE [LARGE SCALE GENOMIC DNA]</scope>
    <source>
        <strain evidence="7 8">CAU 1517</strain>
    </source>
</reference>
<name>A0A5R8XYC5_9BACT</name>
<evidence type="ECO:0000256" key="2">
    <source>
        <dbReference type="ARBA" id="ARBA00022452"/>
    </source>
</evidence>
<organism evidence="7 8">
    <name type="scientific">Arcobacter arenosus</name>
    <dbReference type="NCBI Taxonomy" id="2576037"/>
    <lineage>
        <taxon>Bacteria</taxon>
        <taxon>Pseudomonadati</taxon>
        <taxon>Campylobacterota</taxon>
        <taxon>Epsilonproteobacteria</taxon>
        <taxon>Campylobacterales</taxon>
        <taxon>Arcobacteraceae</taxon>
        <taxon>Arcobacter</taxon>
    </lineage>
</organism>
<dbReference type="PANTHER" id="PTHR30026">
    <property type="entry name" value="OUTER MEMBRANE PROTEIN TOLC"/>
    <property type="match status" value="1"/>
</dbReference>